<reference evidence="2" key="1">
    <citation type="journal article" date="2010" name="PLoS Negl. Trop. Dis.">
        <title>The genome sequence of Trypanosoma brucei gambiense, causative agent of chronic human african trypanosomiasis.</title>
        <authorList>
            <person name="Jackson A.P."/>
            <person name="Sanders M."/>
            <person name="Berry A."/>
            <person name="McQuillan J."/>
            <person name="Aslett M.A."/>
            <person name="Quail M.A."/>
            <person name="Chukualim B."/>
            <person name="Capewell P."/>
            <person name="MacLeod A."/>
            <person name="Melville S.E."/>
            <person name="Gibson W."/>
            <person name="Barry J.D."/>
            <person name="Berriman M."/>
            <person name="Hertz-Fowler C."/>
        </authorList>
    </citation>
    <scope>NUCLEOTIDE SEQUENCE [LARGE SCALE GENOMIC DNA]</scope>
    <source>
        <strain evidence="2">MHOM/CI/86/DAL972</strain>
    </source>
</reference>
<sequence>MHFLCSRPRHALSKEHWRCGSPVCLLISAAGSNGVLTLYRAQRNSNTCGGAFAYRLRQRVLVFFVLFHAGCWHDLCHFRMHMRIFCRVGGGSLAHRCGQVGVLVSDAYDHRVVMCCAFVEVTYVTIYHAMSFNCRCCSFRFYVC</sequence>
<dbReference type="AlphaFoldDB" id="C9ZLU0"/>
<dbReference type="VEuPathDB" id="TriTrypDB:Tbg972.4.700"/>
<dbReference type="Proteomes" id="UP000002316">
    <property type="component" value="Chromosome 4"/>
</dbReference>
<gene>
    <name evidence="1" type="ORF">TbgDal_IV700</name>
</gene>
<protein>
    <submittedName>
        <fullName evidence="1">T. brucei spp.-specific protein</fullName>
    </submittedName>
</protein>
<accession>C9ZLU0</accession>
<evidence type="ECO:0000313" key="1">
    <source>
        <dbReference type="EMBL" id="CBH10365.1"/>
    </source>
</evidence>
<dbReference type="RefSeq" id="XP_011772655.1">
    <property type="nucleotide sequence ID" value="XM_011774353.1"/>
</dbReference>
<name>C9ZLU0_TRYB9</name>
<dbReference type="GeneID" id="23860035"/>
<dbReference type="KEGG" id="tbg:TbgDal_IV700"/>
<organism evidence="1 2">
    <name type="scientific">Trypanosoma brucei gambiense (strain MHOM/CI/86/DAL972)</name>
    <dbReference type="NCBI Taxonomy" id="679716"/>
    <lineage>
        <taxon>Eukaryota</taxon>
        <taxon>Discoba</taxon>
        <taxon>Euglenozoa</taxon>
        <taxon>Kinetoplastea</taxon>
        <taxon>Metakinetoplastina</taxon>
        <taxon>Trypanosomatida</taxon>
        <taxon>Trypanosomatidae</taxon>
        <taxon>Trypanosoma</taxon>
    </lineage>
</organism>
<evidence type="ECO:0000313" key="2">
    <source>
        <dbReference type="Proteomes" id="UP000002316"/>
    </source>
</evidence>
<proteinExistence type="predicted"/>
<dbReference type="EMBL" id="FN554967">
    <property type="protein sequence ID" value="CBH10365.1"/>
    <property type="molecule type" value="Genomic_DNA"/>
</dbReference>